<dbReference type="InterPro" id="IPR003870">
    <property type="entry name" value="DUF222"/>
</dbReference>
<comment type="caution">
    <text evidence="2">The sequence shown here is derived from an EMBL/GenBank/DDBJ whole genome shotgun (WGS) entry which is preliminary data.</text>
</comment>
<dbReference type="GO" id="GO:0004519">
    <property type="term" value="F:endonuclease activity"/>
    <property type="evidence" value="ECO:0007669"/>
    <property type="project" value="UniProtKB-KW"/>
</dbReference>
<dbReference type="OrthoDB" id="5177627at2"/>
<organism evidence="2 3">
    <name type="scientific">Cryobacterium psychrophilum</name>
    <dbReference type="NCBI Taxonomy" id="41988"/>
    <lineage>
        <taxon>Bacteria</taxon>
        <taxon>Bacillati</taxon>
        <taxon>Actinomycetota</taxon>
        <taxon>Actinomycetes</taxon>
        <taxon>Micrococcales</taxon>
        <taxon>Microbacteriaceae</taxon>
        <taxon>Cryobacterium</taxon>
    </lineage>
</organism>
<keyword evidence="2" id="KW-0540">Nuclease</keyword>
<dbReference type="Pfam" id="PF02720">
    <property type="entry name" value="DUF222"/>
    <property type="match status" value="1"/>
</dbReference>
<accession>A0A4Y8KMI3</accession>
<sequence>MTLLFDDDVGKAARRGLGWESRNTNVAKGCGPPEQPSVSVGGCCHTCFMTTTIDGVFVDLTGSLARSGISAASFAELSDDESENTHRAIAQLAREVAKYVALSAANVASRSDWALGREGLARKKGYASAEDYVQALGGGGGSTKADTRRLIEAGTMAAEAEAETARARQEQADRLALAHPEAPPVAVHTPWFAPLGSAVTDGTLSTDAATAIRRGLGEPAIGVTDEMLADAVVALIAECRSVNADQAAKVARQCRDSIDAAGIASRADAMRARQYLRVWDKPDGMLHGSFELDPENGSYFKDFLLQITGPRQGGPRFVEKGEKERAQRIIADPRSTDQIVAEALIEVIKVAAAADPGTLFGRIRPSVKLVITEAPAPAPGPDTPGPLLLRNGFIEGTPDAVPATTIDRVVRNTGFTPVLFSRDGTVLDVGREQRLFTQAQRAALALRDGGCMWPDCHRPPSYSEAHHLHGWDAEGGLTNVEDGILLCARDHLRLHNDLWEIRRTGTEYWLIPPRTADANRTPIRLASKSRLKLGSHLRPRRVKSSASSH</sequence>
<keyword evidence="2" id="KW-0378">Hydrolase</keyword>
<keyword evidence="3" id="KW-1185">Reference proteome</keyword>
<proteinExistence type="predicted"/>
<reference evidence="2 3" key="1">
    <citation type="submission" date="2019-03" db="EMBL/GenBank/DDBJ databases">
        <title>Genomics of glacier-inhabiting Cryobacterium strains.</title>
        <authorList>
            <person name="Liu Q."/>
            <person name="Xin Y.-H."/>
        </authorList>
    </citation>
    <scope>NUCLEOTIDE SEQUENCE [LARGE SCALE GENOMIC DNA]</scope>
    <source>
        <strain evidence="2 3">CGMCC 1.4292</strain>
    </source>
</reference>
<evidence type="ECO:0000259" key="1">
    <source>
        <dbReference type="Pfam" id="PF02720"/>
    </source>
</evidence>
<evidence type="ECO:0000313" key="3">
    <source>
        <dbReference type="Proteomes" id="UP000298218"/>
    </source>
</evidence>
<dbReference type="Proteomes" id="UP000298218">
    <property type="component" value="Unassembled WGS sequence"/>
</dbReference>
<gene>
    <name evidence="2" type="ORF">E3T53_08905</name>
</gene>
<dbReference type="AlphaFoldDB" id="A0A4Y8KMI3"/>
<evidence type="ECO:0000313" key="2">
    <source>
        <dbReference type="EMBL" id="TFD78893.1"/>
    </source>
</evidence>
<keyword evidence="2" id="KW-0255">Endonuclease</keyword>
<name>A0A4Y8KMI3_9MICO</name>
<dbReference type="EMBL" id="SOHQ01000027">
    <property type="protein sequence ID" value="TFD78893.1"/>
    <property type="molecule type" value="Genomic_DNA"/>
</dbReference>
<protein>
    <submittedName>
        <fullName evidence="2">HNH endonuclease</fullName>
    </submittedName>
</protein>
<feature type="domain" description="DUF222" evidence="1">
    <location>
        <begin position="160"/>
        <end position="448"/>
    </location>
</feature>